<evidence type="ECO:0000313" key="1">
    <source>
        <dbReference type="EMBL" id="EDP15309.1"/>
    </source>
</evidence>
<dbReference type="Proteomes" id="UP000005396">
    <property type="component" value="Unassembled WGS sequence"/>
</dbReference>
<dbReference type="EMBL" id="ABCC02000034">
    <property type="protein sequence ID" value="EDP15309.1"/>
    <property type="molecule type" value="Genomic_DNA"/>
</dbReference>
<gene>
    <name evidence="1" type="ORF">CLOBOL_04230</name>
</gene>
<accession>A8RVA8</accession>
<proteinExistence type="predicted"/>
<protein>
    <submittedName>
        <fullName evidence="1">Uncharacterized protein</fullName>
    </submittedName>
</protein>
<reference evidence="1 2" key="2">
    <citation type="submission" date="2007-09" db="EMBL/GenBank/DDBJ databases">
        <title>Draft genome sequence of Clostridium bolteae (ATCC BAA-613).</title>
        <authorList>
            <person name="Sudarsanam P."/>
            <person name="Ley R."/>
            <person name="Guruge J."/>
            <person name="Turnbaugh P.J."/>
            <person name="Mahowald M."/>
            <person name="Liep D."/>
            <person name="Gordon J."/>
        </authorList>
    </citation>
    <scope>NUCLEOTIDE SEQUENCE [LARGE SCALE GENOMIC DNA]</scope>
    <source>
        <strain evidence="2">ATCC BAA-613 / DSM 15670 / CCUG 46953 / JCM 12243 / WAL 16351</strain>
    </source>
</reference>
<comment type="caution">
    <text evidence="1">The sequence shown here is derived from an EMBL/GenBank/DDBJ whole genome shotgun (WGS) entry which is preliminary data.</text>
</comment>
<reference evidence="1 2" key="1">
    <citation type="submission" date="2007-08" db="EMBL/GenBank/DDBJ databases">
        <authorList>
            <person name="Fulton L."/>
            <person name="Clifton S."/>
            <person name="Fulton B."/>
            <person name="Xu J."/>
            <person name="Minx P."/>
            <person name="Pepin K.H."/>
            <person name="Johnson M."/>
            <person name="Thiruvilangam P."/>
            <person name="Bhonagiri V."/>
            <person name="Nash W.E."/>
            <person name="Mardis E.R."/>
            <person name="Wilson R.K."/>
        </authorList>
    </citation>
    <scope>NUCLEOTIDE SEQUENCE [LARGE SCALE GENOMIC DNA]</scope>
    <source>
        <strain evidence="2">ATCC BAA-613 / DSM 15670 / CCUG 46953 / JCM 12243 / WAL 16351</strain>
    </source>
</reference>
<evidence type="ECO:0000313" key="2">
    <source>
        <dbReference type="Proteomes" id="UP000005396"/>
    </source>
</evidence>
<name>A8RVA8_ENTBW</name>
<dbReference type="AlphaFoldDB" id="A8RVA8"/>
<dbReference type="PaxDb" id="411902-CLOBOL_04230"/>
<sequence length="49" mass="5617">MKGGGPFRFLQQFICCVFLAYRTHYNTGILQKPLSEDKEILQLAQAVLE</sequence>
<dbReference type="HOGENOM" id="CLU_3134056_0_0_9"/>
<organism evidence="1 2">
    <name type="scientific">Enterocloster bolteae (strain ATCC BAA-613 / DSM 15670 / CCUG 46953 / JCM 12243 / WAL 16351)</name>
    <name type="common">Clostridium bolteae</name>
    <dbReference type="NCBI Taxonomy" id="411902"/>
    <lineage>
        <taxon>Bacteria</taxon>
        <taxon>Bacillati</taxon>
        <taxon>Bacillota</taxon>
        <taxon>Clostridia</taxon>
        <taxon>Lachnospirales</taxon>
        <taxon>Lachnospiraceae</taxon>
        <taxon>Enterocloster</taxon>
    </lineage>
</organism>